<dbReference type="EMBL" id="CP013695">
    <property type="protein sequence ID" value="ALU32488.1"/>
    <property type="molecule type" value="Genomic_DNA"/>
</dbReference>
<name>A0A0U3GVY8_9CREN</name>
<evidence type="ECO:0000313" key="1">
    <source>
        <dbReference type="EMBL" id="ALU29751.1"/>
    </source>
</evidence>
<reference evidence="3 4" key="1">
    <citation type="submission" date="2015-12" db="EMBL/GenBank/DDBJ databases">
        <title>A stable core within a dynamic pangenome in Sulfolobus acidocaldarius.</title>
        <authorList>
            <person name="Anderson R."/>
            <person name="Kouris A."/>
            <person name="Seward C."/>
            <person name="Campbell K."/>
            <person name="Whitaker R."/>
        </authorList>
    </citation>
    <scope>NUCLEOTIDE SEQUENCE [LARGE SCALE GENOMIC DNA]</scope>
    <source>
        <strain evidence="1 4">GG12-C01-09</strain>
        <strain evidence="2 3">NG05B_CO5_07</strain>
    </source>
</reference>
<proteinExistence type="predicted"/>
<evidence type="ECO:0000313" key="4">
    <source>
        <dbReference type="Proteomes" id="UP000065473"/>
    </source>
</evidence>
<protein>
    <submittedName>
        <fullName evidence="2">Uncharacterized protein</fullName>
    </submittedName>
</protein>
<accession>A0A0U3GVY8</accession>
<gene>
    <name evidence="1" type="ORF">ATY89_07235</name>
    <name evidence="2" type="ORF">ATZ20_10255</name>
</gene>
<dbReference type="EMBL" id="CP013694">
    <property type="protein sequence ID" value="ALU29751.1"/>
    <property type="molecule type" value="Genomic_DNA"/>
</dbReference>
<dbReference type="Proteomes" id="UP000065473">
    <property type="component" value="Chromosome"/>
</dbReference>
<evidence type="ECO:0000313" key="2">
    <source>
        <dbReference type="EMBL" id="ALU32488.1"/>
    </source>
</evidence>
<dbReference type="Proteomes" id="UP000060043">
    <property type="component" value="Chromosome"/>
</dbReference>
<dbReference type="AlphaFoldDB" id="A0A0U3GVY8"/>
<dbReference type="PaxDb" id="1435377-SUSAZ_09940"/>
<dbReference type="GeneID" id="14552687"/>
<evidence type="ECO:0000313" key="3">
    <source>
        <dbReference type="Proteomes" id="UP000060043"/>
    </source>
</evidence>
<dbReference type="RefSeq" id="WP_011278963.1">
    <property type="nucleotide sequence ID" value="NZ_BHWZ01000006.1"/>
</dbReference>
<organism evidence="2 3">
    <name type="scientific">Sulfolobus acidocaldarius</name>
    <dbReference type="NCBI Taxonomy" id="2285"/>
    <lineage>
        <taxon>Archaea</taxon>
        <taxon>Thermoproteota</taxon>
        <taxon>Thermoprotei</taxon>
        <taxon>Sulfolobales</taxon>
        <taxon>Sulfolobaceae</taxon>
        <taxon>Sulfolobus</taxon>
    </lineage>
</organism>
<dbReference type="OrthoDB" id="43181at2157"/>
<sequence length="260" mass="29388">MASESITIAVKNNYAVIQWVKNLDNVLPLIPNIVESNGTTVKMKFSRLMLNFESEFLIEPSLISDDVVEYNFRDNKGNNFRVTFVAEGKSTIRVVITYFGEREWVVEGEFDSILEEIRAGILRDVPDIPEIRPQLGNNNETSTIPNDYSKNLSRLSYLSKLTVKSKFTKTQTVAINVGGLVDYLQDIVKQYSEYPVIYISGSGGAAFRILFIDNEVKGIYVLKEGKEYFGNEDILNTLSGAFKVQIYAIPSPKILEEIKE</sequence>